<comment type="similarity">
    <text evidence="1">Belongs to the nitroreductase family.</text>
</comment>
<keyword evidence="2" id="KW-0560">Oxidoreductase</keyword>
<dbReference type="InterPro" id="IPR029479">
    <property type="entry name" value="Nitroreductase"/>
</dbReference>
<protein>
    <submittedName>
        <fullName evidence="4">Nitroreductase / dihydropteridine reductase</fullName>
    </submittedName>
</protein>
<evidence type="ECO:0000259" key="3">
    <source>
        <dbReference type="Pfam" id="PF00881"/>
    </source>
</evidence>
<proteinExistence type="inferred from homology"/>
<evidence type="ECO:0000256" key="2">
    <source>
        <dbReference type="ARBA" id="ARBA00023002"/>
    </source>
</evidence>
<reference evidence="4 5" key="1">
    <citation type="submission" date="2016-11" db="EMBL/GenBank/DDBJ databases">
        <authorList>
            <person name="Jaros S."/>
            <person name="Januszkiewicz K."/>
            <person name="Wedrychowicz H."/>
        </authorList>
    </citation>
    <scope>NUCLEOTIDE SEQUENCE [LARGE SCALE GENOMIC DNA]</scope>
    <source>
        <strain evidence="4 5">DSM 6792</strain>
    </source>
</reference>
<evidence type="ECO:0000313" key="5">
    <source>
        <dbReference type="Proteomes" id="UP000184112"/>
    </source>
</evidence>
<evidence type="ECO:0000313" key="4">
    <source>
        <dbReference type="EMBL" id="SHG52703.1"/>
    </source>
</evidence>
<feature type="domain" description="Nitroreductase" evidence="3">
    <location>
        <begin position="8"/>
        <end position="174"/>
    </location>
</feature>
<dbReference type="SUPFAM" id="SSF55469">
    <property type="entry name" value="FMN-dependent nitroreductase-like"/>
    <property type="match status" value="1"/>
</dbReference>
<dbReference type="AlphaFoldDB" id="A0A1M5KKJ7"/>
<dbReference type="Proteomes" id="UP000184112">
    <property type="component" value="Unassembled WGS sequence"/>
</dbReference>
<dbReference type="EMBL" id="FQWH01000003">
    <property type="protein sequence ID" value="SHG52703.1"/>
    <property type="molecule type" value="Genomic_DNA"/>
</dbReference>
<dbReference type="Gene3D" id="3.40.109.10">
    <property type="entry name" value="NADH Oxidase"/>
    <property type="match status" value="1"/>
</dbReference>
<name>A0A1M5KKJ7_FLAJO</name>
<dbReference type="InterPro" id="IPR000415">
    <property type="entry name" value="Nitroreductase-like"/>
</dbReference>
<sequence>MSFLDLAKVRYSTKKYDNTKQVSNEQIEELKQILRLSPSSINSQPWKFTFITNQTLKKELASQSYVNEQSINDVNLLVVFSVMENIEHFENRNLSVLPEAWIKGFYEPLIKSNGDEAVKSWLENQVYISLGFFLSACISMGLDATPMEGIDRTAYKNILKQDGYSPLFAVTVGYADAANDWAHPAVLPKSRFEMKEIIESF</sequence>
<gene>
    <name evidence="4" type="ORF">SAMN05444388_10395</name>
</gene>
<dbReference type="RefSeq" id="WP_073408883.1">
    <property type="nucleotide sequence ID" value="NZ_CP031763.1"/>
</dbReference>
<organism evidence="4 5">
    <name type="scientific">Flavobacterium johnsoniae</name>
    <name type="common">Cytophaga johnsonae</name>
    <dbReference type="NCBI Taxonomy" id="986"/>
    <lineage>
        <taxon>Bacteria</taxon>
        <taxon>Pseudomonadati</taxon>
        <taxon>Bacteroidota</taxon>
        <taxon>Flavobacteriia</taxon>
        <taxon>Flavobacteriales</taxon>
        <taxon>Flavobacteriaceae</taxon>
        <taxon>Flavobacterium</taxon>
    </lineage>
</organism>
<evidence type="ECO:0000256" key="1">
    <source>
        <dbReference type="ARBA" id="ARBA00007118"/>
    </source>
</evidence>
<dbReference type="GO" id="GO:0016491">
    <property type="term" value="F:oxidoreductase activity"/>
    <property type="evidence" value="ECO:0007669"/>
    <property type="project" value="UniProtKB-KW"/>
</dbReference>
<dbReference type="Pfam" id="PF00881">
    <property type="entry name" value="Nitroreductase"/>
    <property type="match status" value="1"/>
</dbReference>
<dbReference type="PANTHER" id="PTHR43673">
    <property type="entry name" value="NAD(P)H NITROREDUCTASE YDGI-RELATED"/>
    <property type="match status" value="1"/>
</dbReference>
<dbReference type="PANTHER" id="PTHR43673:SF10">
    <property type="entry name" value="NADH DEHYDROGENASE_NAD(P)H NITROREDUCTASE XCC3605-RELATED"/>
    <property type="match status" value="1"/>
</dbReference>
<accession>A0A1M5KKJ7</accession>